<dbReference type="OrthoDB" id="4327847at2"/>
<keyword evidence="2" id="KW-1133">Transmembrane helix</keyword>
<evidence type="ECO:0000313" key="4">
    <source>
        <dbReference type="Proteomes" id="UP000297948"/>
    </source>
</evidence>
<comment type="caution">
    <text evidence="3">The sequence shown here is derived from an EMBL/GenBank/DDBJ whole genome shotgun (WGS) entry which is preliminary data.</text>
</comment>
<evidence type="ECO:0000256" key="1">
    <source>
        <dbReference type="SAM" id="MobiDB-lite"/>
    </source>
</evidence>
<feature type="region of interest" description="Disordered" evidence="1">
    <location>
        <begin position="1"/>
        <end position="101"/>
    </location>
</feature>
<feature type="transmembrane region" description="Helical" evidence="2">
    <location>
        <begin position="107"/>
        <end position="128"/>
    </location>
</feature>
<gene>
    <name evidence="3" type="ORF">E4099_19540</name>
</gene>
<organism evidence="3 4">
    <name type="scientific">Streptomyces palmae</name>
    <dbReference type="NCBI Taxonomy" id="1701085"/>
    <lineage>
        <taxon>Bacteria</taxon>
        <taxon>Bacillati</taxon>
        <taxon>Actinomycetota</taxon>
        <taxon>Actinomycetes</taxon>
        <taxon>Kitasatosporales</taxon>
        <taxon>Streptomycetaceae</taxon>
        <taxon>Streptomyces</taxon>
    </lineage>
</organism>
<keyword evidence="2" id="KW-0812">Transmembrane</keyword>
<reference evidence="3 4" key="1">
    <citation type="submission" date="2019-03" db="EMBL/GenBank/DDBJ databases">
        <authorList>
            <person name="Gonzalez-Pimentel J.L."/>
        </authorList>
    </citation>
    <scope>NUCLEOTIDE SEQUENCE [LARGE SCALE GENOMIC DNA]</scope>
    <source>
        <strain evidence="3 4">JCM 31289</strain>
    </source>
</reference>
<proteinExistence type="predicted"/>
<dbReference type="EMBL" id="SRID01000192">
    <property type="protein sequence ID" value="TGB03360.1"/>
    <property type="molecule type" value="Genomic_DNA"/>
</dbReference>
<feature type="compositionally biased region" description="Low complexity" evidence="1">
    <location>
        <begin position="34"/>
        <end position="54"/>
    </location>
</feature>
<protein>
    <submittedName>
        <fullName evidence="3">Uncharacterized protein</fullName>
    </submittedName>
</protein>
<dbReference type="AlphaFoldDB" id="A0A4Z0H0Q3"/>
<evidence type="ECO:0000313" key="3">
    <source>
        <dbReference type="EMBL" id="TGB03360.1"/>
    </source>
</evidence>
<dbReference type="Proteomes" id="UP000297948">
    <property type="component" value="Unassembled WGS sequence"/>
</dbReference>
<dbReference type="RefSeq" id="WP_135340382.1">
    <property type="nucleotide sequence ID" value="NZ_JBHLTX010000012.1"/>
</dbReference>
<keyword evidence="4" id="KW-1185">Reference proteome</keyword>
<evidence type="ECO:0000256" key="2">
    <source>
        <dbReference type="SAM" id="Phobius"/>
    </source>
</evidence>
<keyword evidence="2" id="KW-0472">Membrane</keyword>
<feature type="compositionally biased region" description="Pro residues" evidence="1">
    <location>
        <begin position="55"/>
        <end position="66"/>
    </location>
</feature>
<name>A0A4Z0H0Q3_9ACTN</name>
<accession>A0A4Z0H0Q3</accession>
<sequence>MSYNQPPPPPGPYGGGQPGPHGGGEQPPAGTPNPYAQQPGYGYPPAQQPGYGYPPAQPGQQPPTPPQAYGYPQQPPGQPGYGYPQQPGAFPPPPDGAPAPRKDRTKVIAIASATVVVVAAAVVGAVLLTGGDDAEAIKLVPPKSIDSDTYELDKDTKALKADGTSVQGVMPEGATSVLARYTRSDDSSSGLSFSGMYGDVSDPAKLKDAIFKGFTDSQPSAELLGKRQTLKPNGDNGPVLDCQKVKMYGEYYAAVCVWAEKTDAAMVLDLNVDNTSEDAVNLSDFAKVTAGLYKDARQSA</sequence>
<feature type="compositionally biased region" description="Gly residues" evidence="1">
    <location>
        <begin position="13"/>
        <end position="25"/>
    </location>
</feature>
<feature type="compositionally biased region" description="Pro residues" evidence="1">
    <location>
        <begin position="1"/>
        <end position="12"/>
    </location>
</feature>